<dbReference type="InterPro" id="IPR005312">
    <property type="entry name" value="DUF1759"/>
</dbReference>
<dbReference type="Pfam" id="PF03564">
    <property type="entry name" value="DUF1759"/>
    <property type="match status" value="1"/>
</dbReference>
<reference evidence="1 2" key="1">
    <citation type="submission" date="2015-09" db="EMBL/GenBank/DDBJ databases">
        <title>Trachymyrmex zeteki WGS genome.</title>
        <authorList>
            <person name="Nygaard S."/>
            <person name="Hu H."/>
            <person name="Boomsma J."/>
            <person name="Zhang G."/>
        </authorList>
    </citation>
    <scope>NUCLEOTIDE SEQUENCE [LARGE SCALE GENOMIC DNA]</scope>
    <source>
        <strain evidence="1">Tzet28-1</strain>
        <tissue evidence="1">Whole body</tissue>
    </source>
</reference>
<gene>
    <name evidence="1" type="ORF">ALC60_04496</name>
</gene>
<evidence type="ECO:0000313" key="2">
    <source>
        <dbReference type="Proteomes" id="UP000075809"/>
    </source>
</evidence>
<dbReference type="Proteomes" id="UP000075809">
    <property type="component" value="Unassembled WGS sequence"/>
</dbReference>
<organism evidence="1 2">
    <name type="scientific">Mycetomoellerius zeteki</name>
    <dbReference type="NCBI Taxonomy" id="64791"/>
    <lineage>
        <taxon>Eukaryota</taxon>
        <taxon>Metazoa</taxon>
        <taxon>Ecdysozoa</taxon>
        <taxon>Arthropoda</taxon>
        <taxon>Hexapoda</taxon>
        <taxon>Insecta</taxon>
        <taxon>Pterygota</taxon>
        <taxon>Neoptera</taxon>
        <taxon>Endopterygota</taxon>
        <taxon>Hymenoptera</taxon>
        <taxon>Apocrita</taxon>
        <taxon>Aculeata</taxon>
        <taxon>Formicoidea</taxon>
        <taxon>Formicidae</taxon>
        <taxon>Myrmicinae</taxon>
        <taxon>Mycetomoellerius</taxon>
    </lineage>
</organism>
<accession>A0A151X8C1</accession>
<protein>
    <submittedName>
        <fullName evidence="1">Uncharacterized protein</fullName>
    </submittedName>
</protein>
<dbReference type="PANTHER" id="PTHR47331:SF5">
    <property type="entry name" value="RIBONUCLEASE H"/>
    <property type="match status" value="1"/>
</dbReference>
<dbReference type="EMBL" id="KQ982429">
    <property type="protein sequence ID" value="KYQ56574.1"/>
    <property type="molecule type" value="Genomic_DNA"/>
</dbReference>
<dbReference type="PANTHER" id="PTHR47331">
    <property type="entry name" value="PHD-TYPE DOMAIN-CONTAINING PROTEIN"/>
    <property type="match status" value="1"/>
</dbReference>
<evidence type="ECO:0000313" key="1">
    <source>
        <dbReference type="EMBL" id="KYQ56574.1"/>
    </source>
</evidence>
<sequence length="232" mass="26814">MPTFDDLSDIEKLHYLKAALVDDAANKIKIFTLDGINYAKAWELLERAYEQHLASLNALDVTVGPEMIIYILESKLPKITLEKWETSLDRDEFPTLDQLYEFLYKTAVCASKRERSRAIESGNCRGEPEIKRKRYVANKAFIVNTSRNCPLCKTKQHPLYRCDKFKQLSIPKRIEAVKNAKICYNCLRSHRDRPCKFSTCTICNKRHNTLLHLEGYKSSGKVDAMETEITKS</sequence>
<name>A0A151X8C1_9HYME</name>
<dbReference type="AlphaFoldDB" id="A0A151X8C1"/>
<dbReference type="STRING" id="64791.A0A151X8C1"/>
<proteinExistence type="predicted"/>
<keyword evidence="2" id="KW-1185">Reference proteome</keyword>